<feature type="domain" description="Glycosyltransferase 2-like" evidence="1">
    <location>
        <begin position="14"/>
        <end position="141"/>
    </location>
</feature>
<accession>A0A7D3UWE0</accession>
<dbReference type="InterPro" id="IPR029044">
    <property type="entry name" value="Nucleotide-diphossugar_trans"/>
</dbReference>
<dbReference type="EMBL" id="MT418680">
    <property type="protein sequence ID" value="QKF94729.1"/>
    <property type="molecule type" value="Genomic_DNA"/>
</dbReference>
<reference evidence="2 3" key="1">
    <citation type="submission" date="2020-04" db="EMBL/GenBank/DDBJ databases">
        <title>Advantages and limits of metagenomic assembly and binning of a giant virus.</title>
        <authorList>
            <person name="Schulz F."/>
            <person name="Andreani J."/>
            <person name="Francis R."/>
            <person name="Boudjemaa H."/>
            <person name="Bou Khalil J.Y."/>
            <person name="Lee J."/>
            <person name="La Scola B."/>
            <person name="Woyke T."/>
        </authorList>
    </citation>
    <scope>NUCLEOTIDE SEQUENCE [LARGE SCALE GENOMIC DNA]</scope>
    <source>
        <strain evidence="2 3">FV1/VV64</strain>
    </source>
</reference>
<evidence type="ECO:0000313" key="2">
    <source>
        <dbReference type="EMBL" id="QKF94729.1"/>
    </source>
</evidence>
<dbReference type="InterPro" id="IPR001173">
    <property type="entry name" value="Glyco_trans_2-like"/>
</dbReference>
<dbReference type="PANTHER" id="PTHR43685">
    <property type="entry name" value="GLYCOSYLTRANSFERASE"/>
    <property type="match status" value="1"/>
</dbReference>
<gene>
    <name evidence="2" type="ORF">Fadolivirus_1_1271</name>
</gene>
<protein>
    <submittedName>
        <fullName evidence="2">Glycosyl transferase family 2</fullName>
    </submittedName>
</protein>
<keyword evidence="2" id="KW-0808">Transferase</keyword>
<keyword evidence="3" id="KW-1185">Reference proteome</keyword>
<dbReference type="InterPro" id="IPR050834">
    <property type="entry name" value="Glycosyltransf_2"/>
</dbReference>
<sequence>MNNTLDDKDLPLFSVLLPVYNDEVNVINAIQSVINQTITNWELIIIDDCSTDNTFNKVEKFINEHNYTNIFLFRNDKNKGAFVSLNEALLKARGKYIARIDSDDILINNMLELHLDAFEKNNNCLITQSKYDREGKIMDYGEITLVYDKKIINDIGFYDSVRFAADAEFKDRIIKYYGNNNIIKINKILYKARHRNNSLTTSGTTGTSGRGLVIRANYVDEFRKWHNNNNLYMPYPQTERPFPVPDIMLP</sequence>
<dbReference type="PANTHER" id="PTHR43685:SF2">
    <property type="entry name" value="GLYCOSYLTRANSFERASE 2-LIKE DOMAIN-CONTAINING PROTEIN"/>
    <property type="match status" value="1"/>
</dbReference>
<dbReference type="Pfam" id="PF00535">
    <property type="entry name" value="Glycos_transf_2"/>
    <property type="match status" value="1"/>
</dbReference>
<evidence type="ECO:0000259" key="1">
    <source>
        <dbReference type="Pfam" id="PF00535"/>
    </source>
</evidence>
<dbReference type="CDD" id="cd00761">
    <property type="entry name" value="Glyco_tranf_GTA_type"/>
    <property type="match status" value="1"/>
</dbReference>
<proteinExistence type="predicted"/>
<dbReference type="Gene3D" id="3.90.550.10">
    <property type="entry name" value="Spore Coat Polysaccharide Biosynthesis Protein SpsA, Chain A"/>
    <property type="match status" value="1"/>
</dbReference>
<organism evidence="2 3">
    <name type="scientific">Fadolivirus FV1/VV64</name>
    <dbReference type="NCBI Taxonomy" id="3070911"/>
    <lineage>
        <taxon>Viruses</taxon>
        <taxon>Varidnaviria</taxon>
        <taxon>Bamfordvirae</taxon>
        <taxon>Nucleocytoviricota</taxon>
        <taxon>Megaviricetes</taxon>
        <taxon>Imitervirales</taxon>
        <taxon>Mimiviridae</taxon>
        <taxon>Klosneuvirinae</taxon>
        <taxon>Fadolivirus</taxon>
        <taxon>Fadolivirus algeromassiliense</taxon>
    </lineage>
</organism>
<dbReference type="Proteomes" id="UP001162001">
    <property type="component" value="Segment"/>
</dbReference>
<dbReference type="GO" id="GO:0016740">
    <property type="term" value="F:transferase activity"/>
    <property type="evidence" value="ECO:0007669"/>
    <property type="project" value="UniProtKB-KW"/>
</dbReference>
<dbReference type="SUPFAM" id="SSF53448">
    <property type="entry name" value="Nucleotide-diphospho-sugar transferases"/>
    <property type="match status" value="1"/>
</dbReference>
<name>A0A7D3UWE0_9VIRU</name>
<evidence type="ECO:0000313" key="3">
    <source>
        <dbReference type="Proteomes" id="UP001162001"/>
    </source>
</evidence>